<organism evidence="2 3">
    <name type="scientific">Candidatus Lokiarchaeum ossiferum</name>
    <dbReference type="NCBI Taxonomy" id="2951803"/>
    <lineage>
        <taxon>Archaea</taxon>
        <taxon>Promethearchaeati</taxon>
        <taxon>Promethearchaeota</taxon>
        <taxon>Promethearchaeia</taxon>
        <taxon>Promethearchaeales</taxon>
        <taxon>Promethearchaeaceae</taxon>
        <taxon>Candidatus Lokiarchaeum</taxon>
    </lineage>
</organism>
<keyword evidence="1" id="KW-1133">Transmembrane helix</keyword>
<dbReference type="EMBL" id="CP104013">
    <property type="protein sequence ID" value="UYP44786.1"/>
    <property type="molecule type" value="Genomic_DNA"/>
</dbReference>
<feature type="transmembrane region" description="Helical" evidence="1">
    <location>
        <begin position="208"/>
        <end position="231"/>
    </location>
</feature>
<keyword evidence="1" id="KW-0472">Membrane</keyword>
<feature type="transmembrane region" description="Helical" evidence="1">
    <location>
        <begin position="142"/>
        <end position="161"/>
    </location>
</feature>
<feature type="transmembrane region" description="Helical" evidence="1">
    <location>
        <begin position="181"/>
        <end position="201"/>
    </location>
</feature>
<reference evidence="2" key="1">
    <citation type="submission" date="2022-09" db="EMBL/GenBank/DDBJ databases">
        <title>Actin cytoskeleton and complex cell architecture in an #Asgard archaeon.</title>
        <authorList>
            <person name="Ponce Toledo R.I."/>
            <person name="Schleper C."/>
            <person name="Rodrigues Oliveira T."/>
            <person name="Wollweber F."/>
            <person name="Xu J."/>
            <person name="Rittmann S."/>
            <person name="Klingl A."/>
            <person name="Pilhofer M."/>
        </authorList>
    </citation>
    <scope>NUCLEOTIDE SEQUENCE</scope>
    <source>
        <strain evidence="2">B-35</strain>
    </source>
</reference>
<feature type="transmembrane region" description="Helical" evidence="1">
    <location>
        <begin position="12"/>
        <end position="36"/>
    </location>
</feature>
<proteinExistence type="predicted"/>
<dbReference type="Proteomes" id="UP001208689">
    <property type="component" value="Chromosome"/>
</dbReference>
<gene>
    <name evidence="2" type="ORF">NEF87_001071</name>
</gene>
<feature type="transmembrane region" description="Helical" evidence="1">
    <location>
        <begin position="243"/>
        <end position="262"/>
    </location>
</feature>
<accession>A0ABY6HMP9</accession>
<evidence type="ECO:0000313" key="2">
    <source>
        <dbReference type="EMBL" id="UYP44786.1"/>
    </source>
</evidence>
<protein>
    <submittedName>
        <fullName evidence="2">Uncharacterized protein</fullName>
    </submittedName>
</protein>
<evidence type="ECO:0000256" key="1">
    <source>
        <dbReference type="SAM" id="Phobius"/>
    </source>
</evidence>
<feature type="transmembrane region" description="Helical" evidence="1">
    <location>
        <begin position="101"/>
        <end position="122"/>
    </location>
</feature>
<feature type="transmembrane region" description="Helical" evidence="1">
    <location>
        <begin position="42"/>
        <end position="66"/>
    </location>
</feature>
<sequence>MLKHMQRMKKWYFLQILLAILTLFASLGGLFLSDLYSDSDSIIAQAIGQDWVTAFFVIPLFILGLVKSKGGSIHGTIIVIGCQLYLVYSYLLYIFMGNYNMFFLLYTQIVAISFYSLLKFCYNLDFEKLKSNIDPNMPFKMLGWYQILIALTFYFLWMQEILNSLILNYFPAIDMEDQKTIIAMDLCFLLPLIISSAIKVLKRNIIGIFLSGVILIKGITLGLAVICMGIFEYTMNQATFNITWYIFIGITAICTIMIVYYFKHIHPIPK</sequence>
<feature type="transmembrane region" description="Helical" evidence="1">
    <location>
        <begin position="73"/>
        <end position="95"/>
    </location>
</feature>
<keyword evidence="1" id="KW-0812">Transmembrane</keyword>
<keyword evidence="3" id="KW-1185">Reference proteome</keyword>
<evidence type="ECO:0000313" key="3">
    <source>
        <dbReference type="Proteomes" id="UP001208689"/>
    </source>
</evidence>
<name>A0ABY6HMP9_9ARCH</name>